<evidence type="ECO:0000313" key="3">
    <source>
        <dbReference type="Proteomes" id="UP000178091"/>
    </source>
</evidence>
<dbReference type="EMBL" id="MEWW01000010">
    <property type="protein sequence ID" value="OGC84686.1"/>
    <property type="molecule type" value="Genomic_DNA"/>
</dbReference>
<dbReference type="PANTHER" id="PTHR19328:SF13">
    <property type="entry name" value="HIPL1 PROTEIN"/>
    <property type="match status" value="1"/>
</dbReference>
<dbReference type="Proteomes" id="UP000178091">
    <property type="component" value="Unassembled WGS sequence"/>
</dbReference>
<evidence type="ECO:0000313" key="2">
    <source>
        <dbReference type="EMBL" id="OGC84686.1"/>
    </source>
</evidence>
<sequence length="380" mass="41196">MKYFAWSLTIVALLGVLLLVVIPVPQEPAEQHVATTTPATSNTAEPQLYTVVAEGLEIPWDIAFLPNGSLLVTERTGHVIEILQDGTRREIPVPGVRQSGLPAQAGEGGLLGLTLHPDFQVNNYVYLYMSAPGTTEQTQNRVVRFIYKNGVLSENRVIIENIPGAIYHDGGRMEFGPDDRLYITTGDATTPAIAQNLQSLGGKILRLHDDGVVPSDNPFGTAVYSYGHRNPQGLAWDSAGRLWETEHGRSGVQSGLDEINLIEKGKNYGWPENEGDKVAIGTMAPVRHSGASDTWAPASLAYLNGKLFFGGLRGEALYEAVLDGTRVAELKEHFKGQFGRIRTVRVGPDGMLYLTTSNTDGRGSPAAGDDKIIRVNPELL</sequence>
<dbReference type="Gene3D" id="2.120.10.30">
    <property type="entry name" value="TolB, C-terminal domain"/>
    <property type="match status" value="1"/>
</dbReference>
<name>A0A1F4XT20_9BACT</name>
<accession>A0A1F4XT20</accession>
<organism evidence="2 3">
    <name type="scientific">Candidatus Adlerbacteria bacterium RIFCSPHIGHO2_12_FULL_53_18</name>
    <dbReference type="NCBI Taxonomy" id="1797242"/>
    <lineage>
        <taxon>Bacteria</taxon>
        <taxon>Candidatus Adleribacteriota</taxon>
    </lineage>
</organism>
<dbReference type="PANTHER" id="PTHR19328">
    <property type="entry name" value="HEDGEHOG-INTERACTING PROTEIN"/>
    <property type="match status" value="1"/>
</dbReference>
<gene>
    <name evidence="2" type="ORF">A3F55_02350</name>
</gene>
<dbReference type="InterPro" id="IPR011042">
    <property type="entry name" value="6-blade_b-propeller_TolB-like"/>
</dbReference>
<proteinExistence type="predicted"/>
<dbReference type="InterPro" id="IPR011041">
    <property type="entry name" value="Quinoprot_gluc/sorb_DH_b-prop"/>
</dbReference>
<evidence type="ECO:0000259" key="1">
    <source>
        <dbReference type="Pfam" id="PF07995"/>
    </source>
</evidence>
<reference evidence="2 3" key="1">
    <citation type="journal article" date="2016" name="Nat. Commun.">
        <title>Thousands of microbial genomes shed light on interconnected biogeochemical processes in an aquifer system.</title>
        <authorList>
            <person name="Anantharaman K."/>
            <person name="Brown C.T."/>
            <person name="Hug L.A."/>
            <person name="Sharon I."/>
            <person name="Castelle C.J."/>
            <person name="Probst A.J."/>
            <person name="Thomas B.C."/>
            <person name="Singh A."/>
            <person name="Wilkins M.J."/>
            <person name="Karaoz U."/>
            <person name="Brodie E.L."/>
            <person name="Williams K.H."/>
            <person name="Hubbard S.S."/>
            <person name="Banfield J.F."/>
        </authorList>
    </citation>
    <scope>NUCLEOTIDE SEQUENCE [LARGE SCALE GENOMIC DNA]</scope>
</reference>
<feature type="domain" description="Glucose/Sorbosone dehydrogenase" evidence="1">
    <location>
        <begin position="56"/>
        <end position="362"/>
    </location>
</feature>
<dbReference type="SUPFAM" id="SSF50952">
    <property type="entry name" value="Soluble quinoprotein glucose dehydrogenase"/>
    <property type="match status" value="1"/>
</dbReference>
<protein>
    <recommendedName>
        <fullName evidence="1">Glucose/Sorbosone dehydrogenase domain-containing protein</fullName>
    </recommendedName>
</protein>
<dbReference type="AlphaFoldDB" id="A0A1F4XT20"/>
<dbReference type="Pfam" id="PF07995">
    <property type="entry name" value="GSDH"/>
    <property type="match status" value="1"/>
</dbReference>
<dbReference type="InterPro" id="IPR012938">
    <property type="entry name" value="Glc/Sorbosone_DH"/>
</dbReference>
<comment type="caution">
    <text evidence="2">The sequence shown here is derived from an EMBL/GenBank/DDBJ whole genome shotgun (WGS) entry which is preliminary data.</text>
</comment>